<evidence type="ECO:0000256" key="2">
    <source>
        <dbReference type="ARBA" id="ARBA00022840"/>
    </source>
</evidence>
<accession>A0AAV6JRD1</accession>
<comment type="caution">
    <text evidence="3">The sequence shown here is derived from an EMBL/GenBank/DDBJ whole genome shotgun (WGS) entry which is preliminary data.</text>
</comment>
<evidence type="ECO:0000256" key="1">
    <source>
        <dbReference type="ARBA" id="ARBA00022741"/>
    </source>
</evidence>
<dbReference type="GO" id="GO:0005634">
    <property type="term" value="C:nucleus"/>
    <property type="evidence" value="ECO:0007669"/>
    <property type="project" value="TreeGrafter"/>
</dbReference>
<proteinExistence type="predicted"/>
<evidence type="ECO:0000313" key="3">
    <source>
        <dbReference type="EMBL" id="KAG5541995.1"/>
    </source>
</evidence>
<organism evidence="3 4">
    <name type="scientific">Rhododendron griersonianum</name>
    <dbReference type="NCBI Taxonomy" id="479676"/>
    <lineage>
        <taxon>Eukaryota</taxon>
        <taxon>Viridiplantae</taxon>
        <taxon>Streptophyta</taxon>
        <taxon>Embryophyta</taxon>
        <taxon>Tracheophyta</taxon>
        <taxon>Spermatophyta</taxon>
        <taxon>Magnoliopsida</taxon>
        <taxon>eudicotyledons</taxon>
        <taxon>Gunneridae</taxon>
        <taxon>Pentapetalae</taxon>
        <taxon>asterids</taxon>
        <taxon>Ericales</taxon>
        <taxon>Ericaceae</taxon>
        <taxon>Ericoideae</taxon>
        <taxon>Rhodoreae</taxon>
        <taxon>Rhododendron</taxon>
    </lineage>
</organism>
<keyword evidence="1" id="KW-0547">Nucleotide-binding</keyword>
<keyword evidence="2" id="KW-0067">ATP-binding</keyword>
<protein>
    <submittedName>
        <fullName evidence="3">Uncharacterized protein</fullName>
    </submittedName>
</protein>
<dbReference type="GO" id="GO:0000055">
    <property type="term" value="P:ribosomal large subunit export from nucleus"/>
    <property type="evidence" value="ECO:0007669"/>
    <property type="project" value="TreeGrafter"/>
</dbReference>
<dbReference type="EMBL" id="JACTNZ010000007">
    <property type="protein sequence ID" value="KAG5541995.1"/>
    <property type="molecule type" value="Genomic_DNA"/>
</dbReference>
<dbReference type="AlphaFoldDB" id="A0AAV6JRD1"/>
<sequence>MCTRKNTRKCGLPSTIGNICGIAIDSKEIWKDETKSLGKRRALAHLLKLLDGYGLSKHRSTFLEDHLESDQPNQWLMQPSYDTKHVLLTQGGLPSDDSFAATGQLPSFPLECLEREWEWETANRYYFRSIASVHILRHICLNFHKDFTLEQVDLLFVGHDVLVVEQVEPSVVLAMLV</sequence>
<dbReference type="PANTHER" id="PTHR48103">
    <property type="entry name" value="MIDASIN-RELATED"/>
    <property type="match status" value="1"/>
</dbReference>
<keyword evidence="4" id="KW-1185">Reference proteome</keyword>
<name>A0AAV6JRD1_9ERIC</name>
<dbReference type="GO" id="GO:0000027">
    <property type="term" value="P:ribosomal large subunit assembly"/>
    <property type="evidence" value="ECO:0007669"/>
    <property type="project" value="TreeGrafter"/>
</dbReference>
<gene>
    <name evidence="3" type="ORF">RHGRI_021730</name>
</gene>
<evidence type="ECO:0000313" key="4">
    <source>
        <dbReference type="Proteomes" id="UP000823749"/>
    </source>
</evidence>
<dbReference type="Proteomes" id="UP000823749">
    <property type="component" value="Chromosome 7"/>
</dbReference>
<dbReference type="GO" id="GO:0030687">
    <property type="term" value="C:preribosome, large subunit precursor"/>
    <property type="evidence" value="ECO:0007669"/>
    <property type="project" value="TreeGrafter"/>
</dbReference>
<dbReference type="PANTHER" id="PTHR48103:SF2">
    <property type="entry name" value="MIDASIN"/>
    <property type="match status" value="1"/>
</dbReference>
<reference evidence="3" key="1">
    <citation type="submission" date="2020-08" db="EMBL/GenBank/DDBJ databases">
        <title>Plant Genome Project.</title>
        <authorList>
            <person name="Zhang R.-G."/>
        </authorList>
    </citation>
    <scope>NUCLEOTIDE SEQUENCE</scope>
    <source>
        <strain evidence="3">WSP0</strain>
        <tissue evidence="3">Leaf</tissue>
    </source>
</reference>
<dbReference type="GO" id="GO:0005524">
    <property type="term" value="F:ATP binding"/>
    <property type="evidence" value="ECO:0007669"/>
    <property type="project" value="UniProtKB-KW"/>
</dbReference>